<accession>A0A918J184</accession>
<dbReference type="GO" id="GO:0006644">
    <property type="term" value="P:phospholipid metabolic process"/>
    <property type="evidence" value="ECO:0007669"/>
    <property type="project" value="TreeGrafter"/>
</dbReference>
<reference evidence="3" key="2">
    <citation type="submission" date="2020-09" db="EMBL/GenBank/DDBJ databases">
        <authorList>
            <person name="Sun Q."/>
            <person name="Kim S."/>
        </authorList>
    </citation>
    <scope>NUCLEOTIDE SEQUENCE</scope>
    <source>
        <strain evidence="3">KCTC 12113</strain>
    </source>
</reference>
<evidence type="ECO:0000313" key="4">
    <source>
        <dbReference type="Proteomes" id="UP000634668"/>
    </source>
</evidence>
<dbReference type="GO" id="GO:0008889">
    <property type="term" value="F:glycerophosphodiester phosphodiesterase activity"/>
    <property type="evidence" value="ECO:0007669"/>
    <property type="project" value="TreeGrafter"/>
</dbReference>
<evidence type="ECO:0000259" key="2">
    <source>
        <dbReference type="PROSITE" id="PS51704"/>
    </source>
</evidence>
<dbReference type="AlphaFoldDB" id="A0A918J184"/>
<dbReference type="InterPro" id="IPR017946">
    <property type="entry name" value="PLC-like_Pdiesterase_TIM-brl"/>
</dbReference>
<dbReference type="InterPro" id="IPR030395">
    <property type="entry name" value="GP_PDE_dom"/>
</dbReference>
<name>A0A918J184_9FLAO</name>
<dbReference type="GO" id="GO:0070291">
    <property type="term" value="P:N-acylethanolamine metabolic process"/>
    <property type="evidence" value="ECO:0007669"/>
    <property type="project" value="TreeGrafter"/>
</dbReference>
<dbReference type="PANTHER" id="PTHR46320:SF1">
    <property type="entry name" value="GLYCEROPHOSPHODIESTER PHOSPHODIESTERASE 1"/>
    <property type="match status" value="1"/>
</dbReference>
<reference evidence="3" key="1">
    <citation type="journal article" date="2014" name="Int. J. Syst. Evol. Microbiol.">
        <title>Complete genome sequence of Corynebacterium casei LMG S-19264T (=DSM 44701T), isolated from a smear-ripened cheese.</title>
        <authorList>
            <consortium name="US DOE Joint Genome Institute (JGI-PGF)"/>
            <person name="Walter F."/>
            <person name="Albersmeier A."/>
            <person name="Kalinowski J."/>
            <person name="Ruckert C."/>
        </authorList>
    </citation>
    <scope>NUCLEOTIDE SEQUENCE</scope>
    <source>
        <strain evidence="3">KCTC 12113</strain>
    </source>
</reference>
<dbReference type="CDD" id="cd08566">
    <property type="entry name" value="GDPD_AtGDE_like"/>
    <property type="match status" value="1"/>
</dbReference>
<comment type="caution">
    <text evidence="3">The sequence shown here is derived from an EMBL/GenBank/DDBJ whole genome shotgun (WGS) entry which is preliminary data.</text>
</comment>
<keyword evidence="1" id="KW-0732">Signal</keyword>
<organism evidence="3 4">
    <name type="scientific">Arenibacter certesii</name>
    <dbReference type="NCBI Taxonomy" id="228955"/>
    <lineage>
        <taxon>Bacteria</taxon>
        <taxon>Pseudomonadati</taxon>
        <taxon>Bacteroidota</taxon>
        <taxon>Flavobacteriia</taxon>
        <taxon>Flavobacteriales</taxon>
        <taxon>Flavobacteriaceae</taxon>
        <taxon>Arenibacter</taxon>
    </lineage>
</organism>
<dbReference type="GO" id="GO:0005886">
    <property type="term" value="C:plasma membrane"/>
    <property type="evidence" value="ECO:0007669"/>
    <property type="project" value="TreeGrafter"/>
</dbReference>
<proteinExistence type="predicted"/>
<dbReference type="PANTHER" id="PTHR46320">
    <property type="entry name" value="GLYCEROPHOSPHODIESTER PHOSPHODIESTERASE 1"/>
    <property type="match status" value="1"/>
</dbReference>
<gene>
    <name evidence="3" type="ORF">GCM10007383_29190</name>
</gene>
<dbReference type="Gene3D" id="3.20.20.190">
    <property type="entry name" value="Phosphatidylinositol (PI) phosphodiesterase"/>
    <property type="match status" value="1"/>
</dbReference>
<evidence type="ECO:0000313" key="3">
    <source>
        <dbReference type="EMBL" id="GGW42720.1"/>
    </source>
</evidence>
<evidence type="ECO:0000256" key="1">
    <source>
        <dbReference type="SAM" id="SignalP"/>
    </source>
</evidence>
<dbReference type="Pfam" id="PF03009">
    <property type="entry name" value="GDPD"/>
    <property type="match status" value="1"/>
</dbReference>
<dbReference type="Proteomes" id="UP000634668">
    <property type="component" value="Unassembled WGS sequence"/>
</dbReference>
<dbReference type="SUPFAM" id="SSF51695">
    <property type="entry name" value="PLC-like phosphodiesterases"/>
    <property type="match status" value="1"/>
</dbReference>
<keyword evidence="4" id="KW-1185">Reference proteome</keyword>
<dbReference type="PROSITE" id="PS51704">
    <property type="entry name" value="GP_PDE"/>
    <property type="match status" value="1"/>
</dbReference>
<dbReference type="EMBL" id="BMWP01000022">
    <property type="protein sequence ID" value="GGW42720.1"/>
    <property type="molecule type" value="Genomic_DNA"/>
</dbReference>
<protein>
    <recommendedName>
        <fullName evidence="2">GP-PDE domain-containing protein</fullName>
    </recommendedName>
</protein>
<feature type="domain" description="GP-PDE" evidence="2">
    <location>
        <begin position="56"/>
        <end position="299"/>
    </location>
</feature>
<sequence>MKMMRKKINKLLLLISFLSLCSYQELTSQTKKLQVINVKNANELRDFFEYTGNDIPIISGHRGQKSIGFAENSIEALEEVLSYTPAIFEVDPRLTKDSVIVLIHDATLERTTNGTGKVSDFTLEELKRLRLKDAEGNITNHQIPTLKEAIEWSRGKTILNLDKKDVPLSMMAQKLEEFDEESVVMVTVHNAAEAVFYYSKNKNRMFSAFIKTEEDFKEFDNSGVPWTQMIAYIGPRIKEEDNRIYNLLNAKGVMCMISAASTYDKLEESAERDKAYIEVLKDGASIIESDYPIEVFKAINSMIPDSSTKAKYYQIGG</sequence>
<dbReference type="GO" id="GO:0006580">
    <property type="term" value="P:ethanolamine metabolic process"/>
    <property type="evidence" value="ECO:0007669"/>
    <property type="project" value="TreeGrafter"/>
</dbReference>
<feature type="chain" id="PRO_5037112895" description="GP-PDE domain-containing protein" evidence="1">
    <location>
        <begin position="25"/>
        <end position="317"/>
    </location>
</feature>
<feature type="signal peptide" evidence="1">
    <location>
        <begin position="1"/>
        <end position="24"/>
    </location>
</feature>